<proteinExistence type="predicted"/>
<sequence length="145" mass="16341">MKDHPQRPPPSAAHFAHPMPQHPPMHPARPVGRALPYREDHAFALAQRHDLRSRLLARTLLDDDELAARKIAAGLVQKERRLQREDVLAIEILVQAVVVAGAVGQQQRRRPHLARVVATLQHARQRLRKAAVFAQPLRPTVGDPR</sequence>
<name>A0A0H3IWC5_CAUVN</name>
<dbReference type="HOGENOM" id="CLU_1783396_0_0_5"/>
<protein>
    <submittedName>
        <fullName evidence="2">Uncharacterized protein</fullName>
    </submittedName>
</protein>
<dbReference type="RefSeq" id="WP_024265600.1">
    <property type="nucleotide sequence ID" value="NC_011916.1"/>
</dbReference>
<evidence type="ECO:0000313" key="2">
    <source>
        <dbReference type="EMBL" id="AHI88538.1"/>
    </source>
</evidence>
<evidence type="ECO:0000313" key="3">
    <source>
        <dbReference type="Proteomes" id="UP000001364"/>
    </source>
</evidence>
<accession>A0A0H3IWC5</accession>
<dbReference type="GeneID" id="18668829"/>
<dbReference type="RefSeq" id="YP_009020507.1">
    <property type="nucleotide sequence ID" value="NC_011916.1"/>
</dbReference>
<keyword evidence="3" id="KW-1185">Reference proteome</keyword>
<evidence type="ECO:0000256" key="1">
    <source>
        <dbReference type="SAM" id="MobiDB-lite"/>
    </source>
</evidence>
<organism evidence="2 3">
    <name type="scientific">Caulobacter vibrioides (strain NA1000 / CB15N)</name>
    <name type="common">Caulobacter crescentus</name>
    <dbReference type="NCBI Taxonomy" id="565050"/>
    <lineage>
        <taxon>Bacteria</taxon>
        <taxon>Pseudomonadati</taxon>
        <taxon>Pseudomonadota</taxon>
        <taxon>Alphaproteobacteria</taxon>
        <taxon>Caulobacterales</taxon>
        <taxon>Caulobacteraceae</taxon>
        <taxon>Caulobacter</taxon>
    </lineage>
</organism>
<dbReference type="AlphaFoldDB" id="A0A0H3IWC5"/>
<gene>
    <name evidence="2" type="ordered locus">CCNA_03935</name>
</gene>
<dbReference type="KEGG" id="ccs:CCNA_03935"/>
<dbReference type="EMBL" id="CP001340">
    <property type="protein sequence ID" value="AHI88538.1"/>
    <property type="molecule type" value="Genomic_DNA"/>
</dbReference>
<dbReference type="Proteomes" id="UP000001364">
    <property type="component" value="Chromosome"/>
</dbReference>
<reference evidence="2 3" key="1">
    <citation type="journal article" date="2010" name="J. Bacteriol.">
        <title>The genetic basis of laboratory adaptation in Caulobacter crescentus.</title>
        <authorList>
            <person name="Marks M.E."/>
            <person name="Castro-Rojas C.M."/>
            <person name="Teiling C."/>
            <person name="Du L."/>
            <person name="Kapatral V."/>
            <person name="Walunas T.L."/>
            <person name="Crosson S."/>
        </authorList>
    </citation>
    <scope>NUCLEOTIDE SEQUENCE [LARGE SCALE GENOMIC DNA]</scope>
    <source>
        <strain evidence="3">NA1000 / CB15N</strain>
    </source>
</reference>
<feature type="region of interest" description="Disordered" evidence="1">
    <location>
        <begin position="1"/>
        <end position="32"/>
    </location>
</feature>